<evidence type="ECO:0000313" key="1">
    <source>
        <dbReference type="EMBL" id="MBW6433383.1"/>
    </source>
</evidence>
<comment type="caution">
    <text evidence="1">The sequence shown here is derived from an EMBL/GenBank/DDBJ whole genome shotgun (WGS) entry which is preliminary data.</text>
</comment>
<dbReference type="EMBL" id="JAHXZI010000003">
    <property type="protein sequence ID" value="MBW6433383.1"/>
    <property type="molecule type" value="Genomic_DNA"/>
</dbReference>
<organism evidence="1 2">
    <name type="scientific">Actinoplanes hulinensis</name>
    <dbReference type="NCBI Taxonomy" id="1144547"/>
    <lineage>
        <taxon>Bacteria</taxon>
        <taxon>Bacillati</taxon>
        <taxon>Actinomycetota</taxon>
        <taxon>Actinomycetes</taxon>
        <taxon>Micromonosporales</taxon>
        <taxon>Micromonosporaceae</taxon>
        <taxon>Actinoplanes</taxon>
    </lineage>
</organism>
<dbReference type="Proteomes" id="UP001519863">
    <property type="component" value="Unassembled WGS sequence"/>
</dbReference>
<accession>A0ABS7AXC4</accession>
<reference evidence="1 2" key="1">
    <citation type="journal article" date="2013" name="Antonie Van Leeuwenhoek">
        <title>Actinoplanes hulinensis sp. nov., a novel actinomycete isolated from soybean root (Glycine max (L.) Merr).</title>
        <authorList>
            <person name="Shen Y."/>
            <person name="Liu C."/>
            <person name="Wang X."/>
            <person name="Zhao J."/>
            <person name="Jia F."/>
            <person name="Zhang Y."/>
            <person name="Wang L."/>
            <person name="Yang D."/>
            <person name="Xiang W."/>
        </authorList>
    </citation>
    <scope>NUCLEOTIDE SEQUENCE [LARGE SCALE GENOMIC DNA]</scope>
    <source>
        <strain evidence="1 2">NEAU-M9</strain>
    </source>
</reference>
<sequence length="65" mass="6532">MPSASSRSTSWNSGFGARYRAAACQTVSQYAAVSARIAGSWTIMMLGGGSSPQATGSAHSTSGSE</sequence>
<proteinExistence type="predicted"/>
<evidence type="ECO:0000313" key="2">
    <source>
        <dbReference type="Proteomes" id="UP001519863"/>
    </source>
</evidence>
<protein>
    <submittedName>
        <fullName evidence="1">Uncharacterized protein</fullName>
    </submittedName>
</protein>
<gene>
    <name evidence="1" type="ORF">KZ829_06450</name>
</gene>
<name>A0ABS7AXC4_9ACTN</name>
<dbReference type="RefSeq" id="WP_220142923.1">
    <property type="nucleotide sequence ID" value="NZ_JAHXZI010000003.1"/>
</dbReference>
<keyword evidence="2" id="KW-1185">Reference proteome</keyword>